<name>A0A6G1ZDM7_9BACT</name>
<dbReference type="AlphaFoldDB" id="A0A6G1ZDM7"/>
<proteinExistence type="predicted"/>
<accession>A0A6G1ZDM7</accession>
<comment type="caution">
    <text evidence="1">The sequence shown here is derived from an EMBL/GenBank/DDBJ whole genome shotgun (WGS) entry which is preliminary data.</text>
</comment>
<organism evidence="1">
    <name type="scientific">Parabacteroides goldsteinii</name>
    <dbReference type="NCBI Taxonomy" id="328812"/>
    <lineage>
        <taxon>Bacteria</taxon>
        <taxon>Pseudomonadati</taxon>
        <taxon>Bacteroidota</taxon>
        <taxon>Bacteroidia</taxon>
        <taxon>Bacteroidales</taxon>
        <taxon>Tannerellaceae</taxon>
        <taxon>Parabacteroides</taxon>
    </lineage>
</organism>
<dbReference type="EMBL" id="WKLP01000015">
    <property type="protein sequence ID" value="MRY12053.1"/>
    <property type="molecule type" value="Genomic_DNA"/>
</dbReference>
<reference evidence="1" key="1">
    <citation type="journal article" date="2019" name="Nat. Med.">
        <title>A library of human gut bacterial isolates paired with longitudinal multiomics data enables mechanistic microbiome research.</title>
        <authorList>
            <person name="Poyet M."/>
            <person name="Groussin M."/>
            <person name="Gibbons S.M."/>
            <person name="Avila-Pacheco J."/>
            <person name="Jiang X."/>
            <person name="Kearney S.M."/>
            <person name="Perrotta A.R."/>
            <person name="Berdy B."/>
            <person name="Zhao S."/>
            <person name="Lieberman T.D."/>
            <person name="Swanson P.K."/>
            <person name="Smith M."/>
            <person name="Roesemann S."/>
            <person name="Alexander J.E."/>
            <person name="Rich S.A."/>
            <person name="Livny J."/>
            <person name="Vlamakis H."/>
            <person name="Clish C."/>
            <person name="Bullock K."/>
            <person name="Deik A."/>
            <person name="Scott J."/>
            <person name="Pierce K.A."/>
            <person name="Xavier R.J."/>
            <person name="Alm E.J."/>
        </authorList>
    </citation>
    <scope>NUCLEOTIDE SEQUENCE</scope>
    <source>
        <strain evidence="1">BIOML-A4</strain>
    </source>
</reference>
<sequence length="57" mass="6683">MLEALYVKEDMLLEWLLEHSSDHPDYPTMTGRLHENGIKILRLEGGKALEVNEDFRK</sequence>
<gene>
    <name evidence="1" type="ORF">GKE01_11295</name>
</gene>
<evidence type="ECO:0000313" key="1">
    <source>
        <dbReference type="EMBL" id="MRY12053.1"/>
    </source>
</evidence>
<protein>
    <submittedName>
        <fullName evidence="1">Uncharacterized protein</fullName>
    </submittedName>
</protein>
<dbReference type="RefSeq" id="WP_154278030.1">
    <property type="nucleotide sequence ID" value="NZ_WKLJ01000001.1"/>
</dbReference>